<dbReference type="SUPFAM" id="SSF53335">
    <property type="entry name" value="S-adenosyl-L-methionine-dependent methyltransferases"/>
    <property type="match status" value="1"/>
</dbReference>
<dbReference type="Proteomes" id="UP000789342">
    <property type="component" value="Unassembled WGS sequence"/>
</dbReference>
<feature type="non-terminal residue" evidence="2">
    <location>
        <position position="254"/>
    </location>
</feature>
<dbReference type="Pfam" id="PF08241">
    <property type="entry name" value="Methyltransf_11"/>
    <property type="match status" value="1"/>
</dbReference>
<accession>A0A9N9I708</accession>
<dbReference type="AlphaFoldDB" id="A0A9N9I708"/>
<dbReference type="PANTHER" id="PTHR43460:SF1">
    <property type="entry name" value="METHYLTRANSFERASE TYPE 11 DOMAIN-CONTAINING PROTEIN"/>
    <property type="match status" value="1"/>
</dbReference>
<dbReference type="Gene3D" id="3.40.50.150">
    <property type="entry name" value="Vaccinia Virus protein VP39"/>
    <property type="match status" value="1"/>
</dbReference>
<dbReference type="EMBL" id="CAJVPV010023690">
    <property type="protein sequence ID" value="CAG8724411.1"/>
    <property type="molecule type" value="Genomic_DNA"/>
</dbReference>
<dbReference type="InterPro" id="IPR052939">
    <property type="entry name" value="23S_rRNA_MeTrnsfrase_RlmA"/>
</dbReference>
<keyword evidence="3" id="KW-1185">Reference proteome</keyword>
<proteinExistence type="predicted"/>
<name>A0A9N9I708_9GLOM</name>
<evidence type="ECO:0000259" key="1">
    <source>
        <dbReference type="Pfam" id="PF08241"/>
    </source>
</evidence>
<comment type="caution">
    <text evidence="2">The sequence shown here is derived from an EMBL/GenBank/DDBJ whole genome shotgun (WGS) entry which is preliminary data.</text>
</comment>
<evidence type="ECO:0000313" key="3">
    <source>
        <dbReference type="Proteomes" id="UP000789342"/>
    </source>
</evidence>
<gene>
    <name evidence="2" type="ORF">AMORRO_LOCUS13548</name>
</gene>
<reference evidence="2" key="1">
    <citation type="submission" date="2021-06" db="EMBL/GenBank/DDBJ databases">
        <authorList>
            <person name="Kallberg Y."/>
            <person name="Tangrot J."/>
            <person name="Rosling A."/>
        </authorList>
    </citation>
    <scope>NUCLEOTIDE SEQUENCE</scope>
    <source>
        <strain evidence="2">CL551</strain>
    </source>
</reference>
<dbReference type="InterPro" id="IPR013216">
    <property type="entry name" value="Methyltransf_11"/>
</dbReference>
<evidence type="ECO:0000313" key="2">
    <source>
        <dbReference type="EMBL" id="CAG8724411.1"/>
    </source>
</evidence>
<organism evidence="2 3">
    <name type="scientific">Acaulospora morrowiae</name>
    <dbReference type="NCBI Taxonomy" id="94023"/>
    <lineage>
        <taxon>Eukaryota</taxon>
        <taxon>Fungi</taxon>
        <taxon>Fungi incertae sedis</taxon>
        <taxon>Mucoromycota</taxon>
        <taxon>Glomeromycotina</taxon>
        <taxon>Glomeromycetes</taxon>
        <taxon>Diversisporales</taxon>
        <taxon>Acaulosporaceae</taxon>
        <taxon>Acaulospora</taxon>
    </lineage>
</organism>
<dbReference type="InterPro" id="IPR029063">
    <property type="entry name" value="SAM-dependent_MTases_sf"/>
</dbReference>
<dbReference type="GO" id="GO:0008757">
    <property type="term" value="F:S-adenosylmethionine-dependent methyltransferase activity"/>
    <property type="evidence" value="ECO:0007669"/>
    <property type="project" value="InterPro"/>
</dbReference>
<dbReference type="PANTHER" id="PTHR43460">
    <property type="entry name" value="METHYLTRANSFERASE"/>
    <property type="match status" value="1"/>
</dbReference>
<feature type="domain" description="Methyltransferase type 11" evidence="1">
    <location>
        <begin position="64"/>
        <end position="151"/>
    </location>
</feature>
<sequence>MPANSMNEEERRLLLSNLASEFKKPFTGPGFSYLKGRMEEQTEKLPWDYESTVRTLLPECNSLLDMGVGGGEFLASLIPLPKDTCATEGWAPNVDIARKRLRPLGVTVTAITDNDVRLPLDDNRFDLIINRHEPYIAYEINRLLSQGGLFITQQIGEKDNAELNRLLGAPEHPGYREWHCEQACNELTAAGLTILEKMEALIETKFYDVGAIVYYLKANPWQIEDFSVEKYADQLVNIHHLIQRDGYLLVKSHR</sequence>
<protein>
    <submittedName>
        <fullName evidence="2">8146_t:CDS:1</fullName>
    </submittedName>
</protein>
<dbReference type="OrthoDB" id="540004at2759"/>